<keyword evidence="2" id="KW-1185">Reference proteome</keyword>
<protein>
    <recommendedName>
        <fullName evidence="3">Nuclease</fullName>
    </recommendedName>
</protein>
<organism evidence="1 2">
    <name type="scientific">Haloferax litoreum</name>
    <dbReference type="NCBI Taxonomy" id="2666140"/>
    <lineage>
        <taxon>Archaea</taxon>
        <taxon>Methanobacteriati</taxon>
        <taxon>Methanobacteriota</taxon>
        <taxon>Stenosarchaea group</taxon>
        <taxon>Halobacteria</taxon>
        <taxon>Halobacteriales</taxon>
        <taxon>Haloferacaceae</taxon>
        <taxon>Haloferax</taxon>
    </lineage>
</organism>
<evidence type="ECO:0008006" key="3">
    <source>
        <dbReference type="Google" id="ProtNLM"/>
    </source>
</evidence>
<comment type="caution">
    <text evidence="1">The sequence shown here is derived from an EMBL/GenBank/DDBJ whole genome shotgun (WGS) entry which is preliminary data.</text>
</comment>
<gene>
    <name evidence="1" type="ORF">GJR96_16570</name>
</gene>
<proteinExistence type="predicted"/>
<dbReference type="Proteomes" id="UP000439022">
    <property type="component" value="Unassembled WGS sequence"/>
</dbReference>
<dbReference type="EMBL" id="WKJO01000002">
    <property type="protein sequence ID" value="MRX23560.1"/>
    <property type="molecule type" value="Genomic_DNA"/>
</dbReference>
<evidence type="ECO:0000313" key="2">
    <source>
        <dbReference type="Proteomes" id="UP000439022"/>
    </source>
</evidence>
<dbReference type="Gene3D" id="2.40.50.90">
    <property type="match status" value="1"/>
</dbReference>
<accession>A0A6A8GNQ9</accession>
<dbReference type="RefSeq" id="WP_151164566.1">
    <property type="nucleotide sequence ID" value="NZ_WKJO01000002.1"/>
</dbReference>
<name>A0A6A8GNQ9_9EURY</name>
<dbReference type="InterPro" id="IPR035437">
    <property type="entry name" value="SNase_OB-fold_sf"/>
</dbReference>
<reference evidence="1 2" key="1">
    <citation type="submission" date="2019-11" db="EMBL/GenBank/DDBJ databases">
        <title>Whole genome sequence of Haloferax sp. MBLA0076.</title>
        <authorList>
            <person name="Seo M.-J."/>
            <person name="Cho E.-S."/>
        </authorList>
    </citation>
    <scope>NUCLEOTIDE SEQUENCE [LARGE SCALE GENOMIC DNA]</scope>
    <source>
        <strain evidence="1 2">MBLA0076</strain>
    </source>
</reference>
<dbReference type="SUPFAM" id="SSF50199">
    <property type="entry name" value="Staphylococcal nuclease"/>
    <property type="match status" value="1"/>
</dbReference>
<sequence>MYEYQARLMNVVDGDTFDVTVDLGFRIHREIRLRLGGIDTHETHGVPKDSEEYQKGMEEKQFVETWFENVGPDEQEWPFVIRTEKTGKFGRYIAEVERKADGGILNDDLVTEFGDEIRYPE</sequence>
<evidence type="ECO:0000313" key="1">
    <source>
        <dbReference type="EMBL" id="MRX23560.1"/>
    </source>
</evidence>
<dbReference type="AlphaFoldDB" id="A0A6A8GNQ9"/>